<dbReference type="GO" id="GO:0061630">
    <property type="term" value="F:ubiquitin protein ligase activity"/>
    <property type="evidence" value="ECO:0007669"/>
    <property type="project" value="TreeGrafter"/>
</dbReference>
<feature type="region of interest" description="Disordered" evidence="6">
    <location>
        <begin position="334"/>
        <end position="371"/>
    </location>
</feature>
<evidence type="ECO:0000256" key="5">
    <source>
        <dbReference type="PROSITE-ProRule" id="PRU00175"/>
    </source>
</evidence>
<feature type="transmembrane region" description="Helical" evidence="7">
    <location>
        <begin position="274"/>
        <end position="297"/>
    </location>
</feature>
<dbReference type="InterPro" id="IPR003137">
    <property type="entry name" value="PA_domain"/>
</dbReference>
<accession>A0A066VGW4</accession>
<evidence type="ECO:0000256" key="1">
    <source>
        <dbReference type="ARBA" id="ARBA00004370"/>
    </source>
</evidence>
<dbReference type="SMART" id="SM00184">
    <property type="entry name" value="RING"/>
    <property type="match status" value="1"/>
</dbReference>
<feature type="compositionally biased region" description="Basic and acidic residues" evidence="6">
    <location>
        <begin position="334"/>
        <end position="347"/>
    </location>
</feature>
<feature type="signal peptide" evidence="8">
    <location>
        <begin position="1"/>
        <end position="19"/>
    </location>
</feature>
<feature type="region of interest" description="Disordered" evidence="6">
    <location>
        <begin position="112"/>
        <end position="143"/>
    </location>
</feature>
<dbReference type="InterPro" id="IPR051826">
    <property type="entry name" value="E3_ubiquitin-ligase_domain"/>
</dbReference>
<dbReference type="OrthoDB" id="8062037at2759"/>
<comment type="caution">
    <text evidence="10">The sequence shown here is derived from an EMBL/GenBank/DDBJ whole genome shotgun (WGS) entry which is preliminary data.</text>
</comment>
<keyword evidence="3 7" id="KW-1133">Transmembrane helix</keyword>
<keyword evidence="5" id="KW-0479">Metal-binding</keyword>
<keyword evidence="4 7" id="KW-0472">Membrane</keyword>
<dbReference type="Gene3D" id="3.50.30.30">
    <property type="match status" value="1"/>
</dbReference>
<dbReference type="GO" id="GO:0016020">
    <property type="term" value="C:membrane"/>
    <property type="evidence" value="ECO:0007669"/>
    <property type="project" value="UniProtKB-SubCell"/>
</dbReference>
<protein>
    <recommendedName>
        <fullName evidence="9">RING-type domain-containing protein</fullName>
    </recommendedName>
</protein>
<gene>
    <name evidence="10" type="ORF">K437DRAFT_276454</name>
</gene>
<keyword evidence="5" id="KW-0863">Zinc-finger</keyword>
<dbReference type="PANTHER" id="PTHR22765">
    <property type="entry name" value="RING FINGER AND PROTEASE ASSOCIATED DOMAIN-CONTAINING"/>
    <property type="match status" value="1"/>
</dbReference>
<dbReference type="GO" id="GO:0005737">
    <property type="term" value="C:cytoplasm"/>
    <property type="evidence" value="ECO:0007669"/>
    <property type="project" value="TreeGrafter"/>
</dbReference>
<reference evidence="10 11" key="1">
    <citation type="submission" date="2014-05" db="EMBL/GenBank/DDBJ databases">
        <title>Draft genome sequence of a rare smut relative, Tilletiaria anomala UBC 951.</title>
        <authorList>
            <consortium name="DOE Joint Genome Institute"/>
            <person name="Toome M."/>
            <person name="Kuo A."/>
            <person name="Henrissat B."/>
            <person name="Lipzen A."/>
            <person name="Tritt A."/>
            <person name="Yoshinaga Y."/>
            <person name="Zane M."/>
            <person name="Barry K."/>
            <person name="Grigoriev I.V."/>
            <person name="Spatafora J.W."/>
            <person name="Aimea M.C."/>
        </authorList>
    </citation>
    <scope>NUCLEOTIDE SEQUENCE [LARGE SCALE GENOMIC DNA]</scope>
    <source>
        <strain evidence="10 11">UBC 951</strain>
    </source>
</reference>
<feature type="region of interest" description="Disordered" evidence="6">
    <location>
        <begin position="177"/>
        <end position="199"/>
    </location>
</feature>
<dbReference type="InterPro" id="IPR013083">
    <property type="entry name" value="Znf_RING/FYVE/PHD"/>
</dbReference>
<dbReference type="Proteomes" id="UP000027361">
    <property type="component" value="Unassembled WGS sequence"/>
</dbReference>
<evidence type="ECO:0000313" key="10">
    <source>
        <dbReference type="EMBL" id="KDN37805.1"/>
    </source>
</evidence>
<evidence type="ECO:0000256" key="2">
    <source>
        <dbReference type="ARBA" id="ARBA00022692"/>
    </source>
</evidence>
<evidence type="ECO:0000256" key="6">
    <source>
        <dbReference type="SAM" id="MobiDB-lite"/>
    </source>
</evidence>
<dbReference type="PROSITE" id="PS50089">
    <property type="entry name" value="ZF_RING_2"/>
    <property type="match status" value="1"/>
</dbReference>
<proteinExistence type="predicted"/>
<dbReference type="Gene3D" id="3.30.40.10">
    <property type="entry name" value="Zinc/RING finger domain, C3HC4 (zinc finger)"/>
    <property type="match status" value="1"/>
</dbReference>
<dbReference type="GeneID" id="25266726"/>
<evidence type="ECO:0000256" key="4">
    <source>
        <dbReference type="ARBA" id="ARBA00023136"/>
    </source>
</evidence>
<evidence type="ECO:0000259" key="9">
    <source>
        <dbReference type="PROSITE" id="PS50089"/>
    </source>
</evidence>
<dbReference type="EMBL" id="JMSN01000130">
    <property type="protein sequence ID" value="KDN37805.1"/>
    <property type="molecule type" value="Genomic_DNA"/>
</dbReference>
<dbReference type="GO" id="GO:0008270">
    <property type="term" value="F:zinc ion binding"/>
    <property type="evidence" value="ECO:0007669"/>
    <property type="project" value="UniProtKB-KW"/>
</dbReference>
<evidence type="ECO:0000256" key="8">
    <source>
        <dbReference type="SAM" id="SignalP"/>
    </source>
</evidence>
<dbReference type="HOGENOM" id="CLU_028987_0_0_1"/>
<feature type="region of interest" description="Disordered" evidence="6">
    <location>
        <begin position="444"/>
        <end position="499"/>
    </location>
</feature>
<feature type="domain" description="RING-type" evidence="9">
    <location>
        <begin position="395"/>
        <end position="437"/>
    </location>
</feature>
<evidence type="ECO:0000256" key="7">
    <source>
        <dbReference type="SAM" id="Phobius"/>
    </source>
</evidence>
<keyword evidence="2 7" id="KW-0812">Transmembrane</keyword>
<dbReference type="SUPFAM" id="SSF57850">
    <property type="entry name" value="RING/U-box"/>
    <property type="match status" value="1"/>
</dbReference>
<comment type="subcellular location">
    <subcellularLocation>
        <location evidence="1">Membrane</location>
    </subcellularLocation>
</comment>
<dbReference type="GO" id="GO:0006511">
    <property type="term" value="P:ubiquitin-dependent protein catabolic process"/>
    <property type="evidence" value="ECO:0007669"/>
    <property type="project" value="TreeGrafter"/>
</dbReference>
<dbReference type="AlphaFoldDB" id="A0A066VGW4"/>
<keyword evidence="5" id="KW-0862">Zinc</keyword>
<evidence type="ECO:0000256" key="3">
    <source>
        <dbReference type="ARBA" id="ARBA00022989"/>
    </source>
</evidence>
<dbReference type="InParanoid" id="A0A066VGW4"/>
<name>A0A066VGW4_TILAU</name>
<feature type="compositionally biased region" description="Polar residues" evidence="6">
    <location>
        <begin position="454"/>
        <end position="465"/>
    </location>
</feature>
<dbReference type="PANTHER" id="PTHR22765:SF416">
    <property type="entry name" value="E3 UBIQUITIN-PROTEIN LIGASE GODZILLA"/>
    <property type="match status" value="1"/>
</dbReference>
<keyword evidence="11" id="KW-1185">Reference proteome</keyword>
<keyword evidence="8" id="KW-0732">Signal</keyword>
<dbReference type="InterPro" id="IPR046450">
    <property type="entry name" value="PA_dom_sf"/>
</dbReference>
<evidence type="ECO:0000313" key="11">
    <source>
        <dbReference type="Proteomes" id="UP000027361"/>
    </source>
</evidence>
<dbReference type="Pfam" id="PF13639">
    <property type="entry name" value="zf-RING_2"/>
    <property type="match status" value="1"/>
</dbReference>
<dbReference type="FunCoup" id="A0A066VGW4">
    <property type="interactions" value="274"/>
</dbReference>
<sequence length="499" mass="53805">MIFPAASLATLLPLLLAAASSMAGSAAVTGPMYSPLLRSDNLLPWGGPEGAPAEDFYGAIAGSTIQVVRTQATYFTRPAVFGPRIEEPEGLRGILIPILTFYHGPKNPMYACPSNHTNDSDHKGTDDTTGISKHSDPDPKPPADWIALVERGGSCTFVEKVRTAQGLGAIAVVVGDAPSPEWSDNPSNSPEESDPGLSGKRLLTMYATGDTTDISIPSTFITRPSFLDLRRLILELKADYWTAALNSSVSSAGEEPHPLGIEIVLSRDDTVWDWPLIDLALVLLLLPSLMTITTVIVHKIRQAQQRRRERAPELVVHNLPCLIVRGNGQPWEKIEGKDWGDEQDRRSPSILSETPGAEASTSGSRLSYPPATTALAPESSNLLPPGRTWFYSDECAICLSNFVENDRVRVLPCGHIFHRAEIDDWLILQKKICPVCKRDITVPVPPGLPGSEVETGSPSGSSQGTVDAEDQTRQDTASTGRATERTPLLARDGDPADLA</sequence>
<dbReference type="STRING" id="1037660.A0A066VGW4"/>
<dbReference type="SUPFAM" id="SSF52025">
    <property type="entry name" value="PA domain"/>
    <property type="match status" value="1"/>
</dbReference>
<dbReference type="FunFam" id="3.30.40.10:FF:000388">
    <property type="entry name" value="Putative RING zinc finger domain superfamily protein"/>
    <property type="match status" value="1"/>
</dbReference>
<dbReference type="InterPro" id="IPR001841">
    <property type="entry name" value="Znf_RING"/>
</dbReference>
<dbReference type="Pfam" id="PF02225">
    <property type="entry name" value="PA"/>
    <property type="match status" value="1"/>
</dbReference>
<dbReference type="RefSeq" id="XP_013240489.1">
    <property type="nucleotide sequence ID" value="XM_013385035.1"/>
</dbReference>
<organism evidence="10 11">
    <name type="scientific">Tilletiaria anomala (strain ATCC 24038 / CBS 436.72 / UBC 951)</name>
    <dbReference type="NCBI Taxonomy" id="1037660"/>
    <lineage>
        <taxon>Eukaryota</taxon>
        <taxon>Fungi</taxon>
        <taxon>Dikarya</taxon>
        <taxon>Basidiomycota</taxon>
        <taxon>Ustilaginomycotina</taxon>
        <taxon>Exobasidiomycetes</taxon>
        <taxon>Georgefischeriales</taxon>
        <taxon>Tilletiariaceae</taxon>
        <taxon>Tilletiaria</taxon>
    </lineage>
</organism>
<feature type="chain" id="PRO_5001632987" description="RING-type domain-containing protein" evidence="8">
    <location>
        <begin position="20"/>
        <end position="499"/>
    </location>
</feature>